<evidence type="ECO:0000313" key="2">
    <source>
        <dbReference type="Proteomes" id="UP000554520"/>
    </source>
</evidence>
<accession>A0A839UEZ2</accession>
<sequence>MRADSADPDQVNQLFTAIDRKFGRIDRLEDLELERMRRISCLARETGARLSR</sequence>
<dbReference type="AlphaFoldDB" id="A0A839UEZ2"/>
<name>A0A839UEZ2_9HYPH</name>
<dbReference type="EMBL" id="JACHXN010000019">
    <property type="protein sequence ID" value="MBB3148414.1"/>
    <property type="molecule type" value="Genomic_DNA"/>
</dbReference>
<protein>
    <submittedName>
        <fullName evidence="1">Uncharacterized protein</fullName>
    </submittedName>
</protein>
<evidence type="ECO:0000313" key="1">
    <source>
        <dbReference type="EMBL" id="MBB3148414.1"/>
    </source>
</evidence>
<gene>
    <name evidence="1" type="ORF">FHS21_004861</name>
</gene>
<keyword evidence="2" id="KW-1185">Reference proteome</keyword>
<comment type="caution">
    <text evidence="1">The sequence shown here is derived from an EMBL/GenBank/DDBJ whole genome shotgun (WGS) entry which is preliminary data.</text>
</comment>
<dbReference type="RefSeq" id="WP_246411158.1">
    <property type="nucleotide sequence ID" value="NZ_JACHXN010000019.1"/>
</dbReference>
<dbReference type="Proteomes" id="UP000554520">
    <property type="component" value="Unassembled WGS sequence"/>
</dbReference>
<proteinExistence type="predicted"/>
<reference evidence="1 2" key="1">
    <citation type="submission" date="2020-08" db="EMBL/GenBank/DDBJ databases">
        <title>Genomic Encyclopedia of Type Strains, Phase III (KMG-III): the genomes of soil and plant-associated and newly described type strains.</title>
        <authorList>
            <person name="Whitman W."/>
        </authorList>
    </citation>
    <scope>NUCLEOTIDE SEQUENCE [LARGE SCALE GENOMIC DNA]</scope>
    <source>
        <strain evidence="1 2">CECT 7015</strain>
    </source>
</reference>
<organism evidence="1 2">
    <name type="scientific">Phyllobacterium trifolii</name>
    <dbReference type="NCBI Taxonomy" id="300193"/>
    <lineage>
        <taxon>Bacteria</taxon>
        <taxon>Pseudomonadati</taxon>
        <taxon>Pseudomonadota</taxon>
        <taxon>Alphaproteobacteria</taxon>
        <taxon>Hyphomicrobiales</taxon>
        <taxon>Phyllobacteriaceae</taxon>
        <taxon>Phyllobacterium</taxon>
    </lineage>
</organism>